<dbReference type="InterPro" id="IPR005720">
    <property type="entry name" value="Dihydroorotate_DH_cat"/>
</dbReference>
<dbReference type="KEGG" id="bpor:BPO_1731"/>
<evidence type="ECO:0000256" key="1">
    <source>
        <dbReference type="ARBA" id="ARBA00023002"/>
    </source>
</evidence>
<feature type="domain" description="Dihydroorotate dehydrogenase catalytic" evidence="2">
    <location>
        <begin position="1"/>
        <end position="34"/>
    </location>
</feature>
<keyword evidence="4" id="KW-1185">Reference proteome</keyword>
<evidence type="ECO:0000259" key="2">
    <source>
        <dbReference type="Pfam" id="PF01180"/>
    </source>
</evidence>
<organism evidence="3 4">
    <name type="scientific">Bergeyella porcorum</name>
    <dbReference type="NCBI Taxonomy" id="1735111"/>
    <lineage>
        <taxon>Bacteria</taxon>
        <taxon>Pseudomonadati</taxon>
        <taxon>Bacteroidota</taxon>
        <taxon>Flavobacteriia</taxon>
        <taxon>Flavobacteriales</taxon>
        <taxon>Weeksellaceae</taxon>
        <taxon>Bergeyella</taxon>
    </lineage>
</organism>
<proteinExistence type="predicted"/>
<dbReference type="Proteomes" id="UP001432059">
    <property type="component" value="Chromosome"/>
</dbReference>
<evidence type="ECO:0000313" key="3">
    <source>
        <dbReference type="EMBL" id="WOC52378.1"/>
    </source>
</evidence>
<protein>
    <recommendedName>
        <fullName evidence="2">Dihydroorotate dehydrogenase catalytic domain-containing protein</fullName>
    </recommendedName>
</protein>
<dbReference type="GO" id="GO:0016627">
    <property type="term" value="F:oxidoreductase activity, acting on the CH-CH group of donors"/>
    <property type="evidence" value="ECO:0007669"/>
    <property type="project" value="InterPro"/>
</dbReference>
<dbReference type="InterPro" id="IPR013785">
    <property type="entry name" value="Aldolase_TIM"/>
</dbReference>
<dbReference type="AlphaFoldDB" id="A0AAU0F437"/>
<reference evidence="3" key="1">
    <citation type="submission" date="2023-10" db="EMBL/GenBank/DDBJ databases">
        <title>Characterization and whole genome sequencing of a novel strain of Bergeyella porcorum QD2021 isolated from pig.</title>
        <authorList>
            <person name="Liu G."/>
            <person name="Chen C."/>
            <person name="Han X."/>
        </authorList>
    </citation>
    <scope>NUCLEOTIDE SEQUENCE</scope>
    <source>
        <strain evidence="3">QD2021</strain>
    </source>
</reference>
<accession>A0AAU0F437</accession>
<evidence type="ECO:0000313" key="4">
    <source>
        <dbReference type="Proteomes" id="UP001432059"/>
    </source>
</evidence>
<dbReference type="EMBL" id="CP136426">
    <property type="protein sequence ID" value="WOC52378.1"/>
    <property type="molecule type" value="Genomic_DNA"/>
</dbReference>
<name>A0AAU0F437_9FLAO</name>
<sequence>MEKLNAGASLVQLYTGFIYEGPELIRKINKKILETA</sequence>
<keyword evidence="1" id="KW-0560">Oxidoreductase</keyword>
<gene>
    <name evidence="3" type="ORF">BPO_1731</name>
</gene>
<dbReference type="GO" id="GO:0005737">
    <property type="term" value="C:cytoplasm"/>
    <property type="evidence" value="ECO:0007669"/>
    <property type="project" value="InterPro"/>
</dbReference>
<dbReference type="SUPFAM" id="SSF51395">
    <property type="entry name" value="FMN-linked oxidoreductases"/>
    <property type="match status" value="1"/>
</dbReference>
<dbReference type="Gene3D" id="3.20.20.70">
    <property type="entry name" value="Aldolase class I"/>
    <property type="match status" value="1"/>
</dbReference>
<dbReference type="Pfam" id="PF01180">
    <property type="entry name" value="DHO_dh"/>
    <property type="match status" value="1"/>
</dbReference>